<feature type="compositionally biased region" description="Basic residues" evidence="1">
    <location>
        <begin position="43"/>
        <end position="67"/>
    </location>
</feature>
<feature type="compositionally biased region" description="Basic residues" evidence="1">
    <location>
        <begin position="197"/>
        <end position="210"/>
    </location>
</feature>
<keyword evidence="2" id="KW-0472">Membrane</keyword>
<dbReference type="SMR" id="A0A3B6SET6"/>
<keyword evidence="2" id="KW-0812">Transmembrane</keyword>
<dbReference type="Gramene" id="TraesWEE_scaffold_017766_01G000200.1">
    <property type="protein sequence ID" value="TraesWEE_scaffold_017766_01G000200.1"/>
    <property type="gene ID" value="TraesWEE_scaffold_017766_01G000200"/>
</dbReference>
<reference evidence="3" key="1">
    <citation type="submission" date="2018-08" db="EMBL/GenBank/DDBJ databases">
        <authorList>
            <person name="Rossello M."/>
        </authorList>
    </citation>
    <scope>NUCLEOTIDE SEQUENCE [LARGE SCALE GENOMIC DNA]</scope>
    <source>
        <strain evidence="3">cv. Chinese Spring</strain>
    </source>
</reference>
<feature type="region of interest" description="Disordered" evidence="1">
    <location>
        <begin position="25"/>
        <end position="154"/>
    </location>
</feature>
<keyword evidence="2" id="KW-1133">Transmembrane helix</keyword>
<name>A0A3B6SET6_WHEAT</name>
<accession>A0A3B6SET6</accession>
<evidence type="ECO:0000256" key="1">
    <source>
        <dbReference type="SAM" id="MobiDB-lite"/>
    </source>
</evidence>
<evidence type="ECO:0000313" key="4">
    <source>
        <dbReference type="Proteomes" id="UP000019116"/>
    </source>
</evidence>
<protein>
    <submittedName>
        <fullName evidence="3">Uncharacterized protein</fullName>
    </submittedName>
</protein>
<feature type="region of interest" description="Disordered" evidence="1">
    <location>
        <begin position="185"/>
        <end position="210"/>
    </location>
</feature>
<dbReference type="Gramene" id="TraesCS7B02G121300.1">
    <property type="protein sequence ID" value="TraesCS7B02G121300.1"/>
    <property type="gene ID" value="TraesCS7B02G121300"/>
</dbReference>
<dbReference type="AlphaFoldDB" id="A0A3B6SET6"/>
<dbReference type="Gramene" id="TraesCS7B03G0314400.1">
    <property type="protein sequence ID" value="TraesCS7B03G0314400.1.CDS"/>
    <property type="gene ID" value="TraesCS7B03G0314400"/>
</dbReference>
<feature type="transmembrane region" description="Helical" evidence="2">
    <location>
        <begin position="218"/>
        <end position="239"/>
    </location>
</feature>
<evidence type="ECO:0000256" key="2">
    <source>
        <dbReference type="SAM" id="Phobius"/>
    </source>
</evidence>
<dbReference type="EnsemblPlants" id="TraesCS7B02G121300.1">
    <property type="protein sequence ID" value="TraesCS7B02G121300.1"/>
    <property type="gene ID" value="TraesCS7B02G121300"/>
</dbReference>
<sequence>MVHMTRTSRASIHALHILRHFSCTSARPEPGTPYQDVRDTVRHGRGSRRHRANSHRSRSAWHPRAHHAFPPAGWRRRVDRDDAHGVPGLPRPPGAGGGQGGRAEEVVQGDARVADGAGDRGGVGDLPGRPEPARRVLAGHQGGPRRARQPGAARRALGSVRHLLLLQRDGVRDVAGDHGAAHERAVLPRGGQGGGAHAHHLRRPRQPRRRLHRRTTRYATSCVYIVVITCVSFICVVYIGEAMGEICAFVLKKIKCMRNLAKRKWFPVPAGVVTRSLPDEEAEERRKTAARSKRPTCCLCCGQSPTTSDRCDVEVQ</sequence>
<organism evidence="3">
    <name type="scientific">Triticum aestivum</name>
    <name type="common">Wheat</name>
    <dbReference type="NCBI Taxonomy" id="4565"/>
    <lineage>
        <taxon>Eukaryota</taxon>
        <taxon>Viridiplantae</taxon>
        <taxon>Streptophyta</taxon>
        <taxon>Embryophyta</taxon>
        <taxon>Tracheophyta</taxon>
        <taxon>Spermatophyta</taxon>
        <taxon>Magnoliopsida</taxon>
        <taxon>Liliopsida</taxon>
        <taxon>Poales</taxon>
        <taxon>Poaceae</taxon>
        <taxon>BOP clade</taxon>
        <taxon>Pooideae</taxon>
        <taxon>Triticodae</taxon>
        <taxon>Triticeae</taxon>
        <taxon>Triticinae</taxon>
        <taxon>Triticum</taxon>
    </lineage>
</organism>
<dbReference type="STRING" id="4565.A0A3B6SET6"/>
<dbReference type="Proteomes" id="UP000019116">
    <property type="component" value="Chromosome 7B"/>
</dbReference>
<proteinExistence type="predicted"/>
<reference evidence="3" key="2">
    <citation type="submission" date="2018-10" db="UniProtKB">
        <authorList>
            <consortium name="EnsemblPlants"/>
        </authorList>
    </citation>
    <scope>IDENTIFICATION</scope>
</reference>
<evidence type="ECO:0000313" key="3">
    <source>
        <dbReference type="EnsemblPlants" id="TraesCS7B02G121300.1"/>
    </source>
</evidence>
<keyword evidence="4" id="KW-1185">Reference proteome</keyword>
<feature type="compositionally biased region" description="Low complexity" evidence="1">
    <location>
        <begin position="106"/>
        <end position="116"/>
    </location>
</feature>